<name>A0ABV8JLZ2_9BACL</name>
<dbReference type="PROSITE" id="PS51819">
    <property type="entry name" value="VOC"/>
    <property type="match status" value="1"/>
</dbReference>
<dbReference type="SUPFAM" id="SSF54593">
    <property type="entry name" value="Glyoxalase/Bleomycin resistance protein/Dihydroxybiphenyl dioxygenase"/>
    <property type="match status" value="1"/>
</dbReference>
<reference evidence="3" key="1">
    <citation type="journal article" date="2019" name="Int. J. Syst. Evol. Microbiol.">
        <title>The Global Catalogue of Microorganisms (GCM) 10K type strain sequencing project: providing services to taxonomists for standard genome sequencing and annotation.</title>
        <authorList>
            <consortium name="The Broad Institute Genomics Platform"/>
            <consortium name="The Broad Institute Genome Sequencing Center for Infectious Disease"/>
            <person name="Wu L."/>
            <person name="Ma J."/>
        </authorList>
    </citation>
    <scope>NUCLEOTIDE SEQUENCE [LARGE SCALE GENOMIC DNA]</scope>
    <source>
        <strain evidence="3">IBRC-M 10813</strain>
    </source>
</reference>
<protein>
    <submittedName>
        <fullName evidence="2">VOC family protein</fullName>
    </submittedName>
</protein>
<evidence type="ECO:0000313" key="3">
    <source>
        <dbReference type="Proteomes" id="UP001595843"/>
    </source>
</evidence>
<dbReference type="Gene3D" id="3.10.180.10">
    <property type="entry name" value="2,3-Dihydroxybiphenyl 1,2-Dioxygenase, domain 1"/>
    <property type="match status" value="1"/>
</dbReference>
<accession>A0ABV8JLZ2</accession>
<comment type="caution">
    <text evidence="2">The sequence shown here is derived from an EMBL/GenBank/DDBJ whole genome shotgun (WGS) entry which is preliminary data.</text>
</comment>
<proteinExistence type="predicted"/>
<dbReference type="Proteomes" id="UP001595843">
    <property type="component" value="Unassembled WGS sequence"/>
</dbReference>
<dbReference type="InterPro" id="IPR029068">
    <property type="entry name" value="Glyas_Bleomycin-R_OHBP_Dase"/>
</dbReference>
<keyword evidence="3" id="KW-1185">Reference proteome</keyword>
<dbReference type="RefSeq" id="WP_380705596.1">
    <property type="nucleotide sequence ID" value="NZ_JBHSAP010000018.1"/>
</dbReference>
<organism evidence="2 3">
    <name type="scientific">Salinithrix halophila</name>
    <dbReference type="NCBI Taxonomy" id="1485204"/>
    <lineage>
        <taxon>Bacteria</taxon>
        <taxon>Bacillati</taxon>
        <taxon>Bacillota</taxon>
        <taxon>Bacilli</taxon>
        <taxon>Bacillales</taxon>
        <taxon>Thermoactinomycetaceae</taxon>
        <taxon>Salinithrix</taxon>
    </lineage>
</organism>
<dbReference type="InterPro" id="IPR037523">
    <property type="entry name" value="VOC_core"/>
</dbReference>
<dbReference type="PANTHER" id="PTHR36503">
    <property type="entry name" value="BLR2520 PROTEIN"/>
    <property type="match status" value="1"/>
</dbReference>
<evidence type="ECO:0000259" key="1">
    <source>
        <dbReference type="PROSITE" id="PS51819"/>
    </source>
</evidence>
<gene>
    <name evidence="2" type="ORF">ACFOUO_13210</name>
</gene>
<dbReference type="EMBL" id="JBHSAP010000018">
    <property type="protein sequence ID" value="MFC4077757.1"/>
    <property type="molecule type" value="Genomic_DNA"/>
</dbReference>
<evidence type="ECO:0000313" key="2">
    <source>
        <dbReference type="EMBL" id="MFC4077757.1"/>
    </source>
</evidence>
<dbReference type="Pfam" id="PF00903">
    <property type="entry name" value="Glyoxalase"/>
    <property type="match status" value="1"/>
</dbReference>
<dbReference type="InterPro" id="IPR004360">
    <property type="entry name" value="Glyas_Fos-R_dOase_dom"/>
</dbReference>
<sequence>MKPRITVITLGVDDLERSLKFYRDGLGLPTEGIVGEEFEHGAVAFFDLQEGLRLAIWKRKDIAHEAKVHQTPASPTEFTIGHNVGSKEEVDAVMEQANKAGATITEPAHDTFWGGYSGHFQDPDGHLWEVVWNPQWDIEA</sequence>
<dbReference type="PANTHER" id="PTHR36503:SF1">
    <property type="entry name" value="BLR2520 PROTEIN"/>
    <property type="match status" value="1"/>
</dbReference>
<feature type="domain" description="VOC" evidence="1">
    <location>
        <begin position="4"/>
        <end position="133"/>
    </location>
</feature>
<dbReference type="CDD" id="cd07251">
    <property type="entry name" value="VOC_like"/>
    <property type="match status" value="1"/>
</dbReference>